<proteinExistence type="inferred from homology"/>
<keyword evidence="11" id="KW-1185">Reference proteome</keyword>
<dbReference type="GeneID" id="76151185"/>
<dbReference type="NCBIfam" id="TIGR02396">
    <property type="entry name" value="diverge_rpsU"/>
    <property type="match status" value="1"/>
</dbReference>
<dbReference type="GO" id="GO:0008289">
    <property type="term" value="F:lipid binding"/>
    <property type="evidence" value="ECO:0007669"/>
    <property type="project" value="UniProtKB-UniRule"/>
</dbReference>
<evidence type="ECO:0000256" key="1">
    <source>
        <dbReference type="ARBA" id="ARBA00004173"/>
    </source>
</evidence>
<reference evidence="10 11" key="1">
    <citation type="journal article" date="2022" name="DNA Res.">
        <title>Genome analysis of five recently described species of the CUG-Ser clade uncovers Candida theae as a new hybrid lineage with pathogenic potential in the Candida parapsilosis species complex.</title>
        <authorList>
            <person name="Mixao V."/>
            <person name="Del Olmo V."/>
            <person name="Hegedusova E."/>
            <person name="Saus E."/>
            <person name="Pryszcz L."/>
            <person name="Cillingova A."/>
            <person name="Nosek J."/>
            <person name="Gabaldon T."/>
        </authorList>
    </citation>
    <scope>NUCLEOTIDE SEQUENCE [LARGE SCALE GENOMIC DNA]</scope>
    <source>
        <strain evidence="10 11">CBS 12239</strain>
    </source>
</reference>
<comment type="pathway">
    <text evidence="2 8">Cofactor biosynthesis; ubiquinone biosynthesis.</text>
</comment>
<gene>
    <name evidence="10" type="ORF">KGF57_003126</name>
</gene>
<dbReference type="PANTHER" id="PTHR21427:SF19">
    <property type="entry name" value="UBIQUINONE BIOSYNTHESIS PROTEIN COQ9, MITOCHONDRIAL"/>
    <property type="match status" value="1"/>
</dbReference>
<evidence type="ECO:0000256" key="6">
    <source>
        <dbReference type="ARBA" id="ARBA00023121"/>
    </source>
</evidence>
<sequence>MLQILKPSRISRLLHSTTTRRLYHSTDHTGTNTIINPQLIESKILTKAIDYIPEYGFEPRTITKAIHELQYPDSLISVLTSSPSGYSLSMQLMLHWLKSKRQELETFANGNIEGGGEAGAAFGASAGISTEGDKLKQLIKYRLLLNNPIKSKLSQGLSQLVVPYNLSASIEELLNLGDDLAYYAGDKSNDFAWYSKRATICSIYVKSELFSLNDDTADLWLTNQFVDERVDDYVKLGQGYNNVEQWIDFNAVSVINLIKSQLARG</sequence>
<keyword evidence="6 8" id="KW-0446">Lipid-binding</keyword>
<keyword evidence="5" id="KW-0809">Transit peptide</keyword>
<protein>
    <recommendedName>
        <fullName evidence="8">Ubiquinone biosynthesis protein</fullName>
    </recommendedName>
</protein>
<dbReference type="Proteomes" id="UP001204833">
    <property type="component" value="Unassembled WGS sequence"/>
</dbReference>
<evidence type="ECO:0000256" key="7">
    <source>
        <dbReference type="ARBA" id="ARBA00023128"/>
    </source>
</evidence>
<evidence type="ECO:0000313" key="10">
    <source>
        <dbReference type="EMBL" id="KAI5957859.1"/>
    </source>
</evidence>
<comment type="caution">
    <text evidence="10">The sequence shown here is derived from an EMBL/GenBank/DDBJ whole genome shotgun (WGS) entry which is preliminary data.</text>
</comment>
<dbReference type="AlphaFoldDB" id="A0AAD5BE28"/>
<feature type="domain" description="COQ9 C-terminal" evidence="9">
    <location>
        <begin position="167"/>
        <end position="236"/>
    </location>
</feature>
<dbReference type="InterPro" id="IPR012762">
    <property type="entry name" value="Ubiq_biosynth_COQ9"/>
</dbReference>
<dbReference type="RefSeq" id="XP_051608562.1">
    <property type="nucleotide sequence ID" value="XM_051752513.1"/>
</dbReference>
<evidence type="ECO:0000256" key="2">
    <source>
        <dbReference type="ARBA" id="ARBA00004749"/>
    </source>
</evidence>
<name>A0AAD5BE28_9ASCO</name>
<evidence type="ECO:0000259" key="9">
    <source>
        <dbReference type="Pfam" id="PF08511"/>
    </source>
</evidence>
<dbReference type="InterPro" id="IPR013718">
    <property type="entry name" value="COQ9_C"/>
</dbReference>
<evidence type="ECO:0000256" key="5">
    <source>
        <dbReference type="ARBA" id="ARBA00022946"/>
    </source>
</evidence>
<keyword evidence="4 8" id="KW-0831">Ubiquinone biosynthesis</keyword>
<keyword evidence="7 8" id="KW-0496">Mitochondrion</keyword>
<organism evidence="10 11">
    <name type="scientific">Candida theae</name>
    <dbReference type="NCBI Taxonomy" id="1198502"/>
    <lineage>
        <taxon>Eukaryota</taxon>
        <taxon>Fungi</taxon>
        <taxon>Dikarya</taxon>
        <taxon>Ascomycota</taxon>
        <taxon>Saccharomycotina</taxon>
        <taxon>Pichiomycetes</taxon>
        <taxon>Debaryomycetaceae</taxon>
        <taxon>Candida/Lodderomyces clade</taxon>
        <taxon>Candida</taxon>
    </lineage>
</organism>
<comment type="function">
    <text evidence="8">Membrane-associated protein that warps the membrane surface to access and bind aromatic isoprenes with high specificity, including ubiquinone (CoQ) isoprene intermediates and presents them directly to Coq7, therefore facilitating the Coq7-mediated hydroxylase step. Participates in the biosynthesis of coenzyme Q, also named ubiquinone, an essential lipid-soluble electron transporter for aerobic cellular respiration.</text>
</comment>
<dbReference type="Pfam" id="PF08511">
    <property type="entry name" value="COQ9"/>
    <property type="match status" value="1"/>
</dbReference>
<dbReference type="GO" id="GO:0005743">
    <property type="term" value="C:mitochondrial inner membrane"/>
    <property type="evidence" value="ECO:0007669"/>
    <property type="project" value="TreeGrafter"/>
</dbReference>
<dbReference type="GO" id="GO:0006744">
    <property type="term" value="P:ubiquinone biosynthetic process"/>
    <property type="evidence" value="ECO:0007669"/>
    <property type="project" value="UniProtKB-UniRule"/>
</dbReference>
<evidence type="ECO:0000256" key="8">
    <source>
        <dbReference type="RuleBase" id="RU366063"/>
    </source>
</evidence>
<comment type="subcellular location">
    <subcellularLocation>
        <location evidence="1 8">Mitochondrion</location>
    </subcellularLocation>
</comment>
<evidence type="ECO:0000256" key="4">
    <source>
        <dbReference type="ARBA" id="ARBA00022688"/>
    </source>
</evidence>
<evidence type="ECO:0000313" key="11">
    <source>
        <dbReference type="Proteomes" id="UP001204833"/>
    </source>
</evidence>
<dbReference type="EMBL" id="JAIHNG010000120">
    <property type="protein sequence ID" value="KAI5957859.1"/>
    <property type="molecule type" value="Genomic_DNA"/>
</dbReference>
<comment type="similarity">
    <text evidence="3 8">Belongs to the COQ9 family.</text>
</comment>
<dbReference type="PANTHER" id="PTHR21427">
    <property type="entry name" value="UBIQUINONE BIOSYNTHESIS PROTEIN COQ9, MITOCHONDRIAL"/>
    <property type="match status" value="1"/>
</dbReference>
<evidence type="ECO:0000256" key="3">
    <source>
        <dbReference type="ARBA" id="ARBA00010766"/>
    </source>
</evidence>
<accession>A0AAD5BE28</accession>